<gene>
    <name evidence="1" type="ORF">FHR36_001546</name>
</gene>
<sequence>MPTPTPGRGLAAAGRALRSNALPPTVSFAAVTALAATGPVDVLPPSSAGGAR</sequence>
<keyword evidence="2" id="KW-1185">Reference proteome</keyword>
<dbReference type="Proteomes" id="UP001206483">
    <property type="component" value="Unassembled WGS sequence"/>
</dbReference>
<organism evidence="1 2">
    <name type="scientific">Kitasatospora paracochleata</name>
    <dbReference type="NCBI Taxonomy" id="58354"/>
    <lineage>
        <taxon>Bacteria</taxon>
        <taxon>Bacillati</taxon>
        <taxon>Actinomycetota</taxon>
        <taxon>Actinomycetes</taxon>
        <taxon>Kitasatosporales</taxon>
        <taxon>Streptomycetaceae</taxon>
        <taxon>Kitasatospora</taxon>
    </lineage>
</organism>
<proteinExistence type="predicted"/>
<dbReference type="RefSeq" id="WP_253795082.1">
    <property type="nucleotide sequence ID" value="NZ_BAAAUB010000030.1"/>
</dbReference>
<evidence type="ECO:0000313" key="2">
    <source>
        <dbReference type="Proteomes" id="UP001206483"/>
    </source>
</evidence>
<comment type="caution">
    <text evidence="1">The sequence shown here is derived from an EMBL/GenBank/DDBJ whole genome shotgun (WGS) entry which is preliminary data.</text>
</comment>
<dbReference type="EMBL" id="JAMZDX010000002">
    <property type="protein sequence ID" value="MCP2308422.1"/>
    <property type="molecule type" value="Genomic_DNA"/>
</dbReference>
<name>A0ABT1ITG9_9ACTN</name>
<protein>
    <submittedName>
        <fullName evidence="1">Uncharacterized protein</fullName>
    </submittedName>
</protein>
<evidence type="ECO:0000313" key="1">
    <source>
        <dbReference type="EMBL" id="MCP2308422.1"/>
    </source>
</evidence>
<reference evidence="1 2" key="1">
    <citation type="submission" date="2022-06" db="EMBL/GenBank/DDBJ databases">
        <title>Sequencing the genomes of 1000 actinobacteria strains.</title>
        <authorList>
            <person name="Klenk H.-P."/>
        </authorList>
    </citation>
    <scope>NUCLEOTIDE SEQUENCE [LARGE SCALE GENOMIC DNA]</scope>
    <source>
        <strain evidence="1 2">DSM 41656</strain>
    </source>
</reference>
<accession>A0ABT1ITG9</accession>